<dbReference type="PROSITE" id="PS51819">
    <property type="entry name" value="VOC"/>
    <property type="match status" value="1"/>
</dbReference>
<reference evidence="5 6" key="1">
    <citation type="journal article" date="2014" name="Int. J. Syst. Evol. Microbiol.">
        <title>Brachybacterium ginsengisoli sp. nov., isolated from soil of a ginseng field.</title>
        <authorList>
            <person name="Hoang V.A."/>
            <person name="Kim Y.J."/>
            <person name="Nguyen N.L."/>
            <person name="Yang D.C."/>
        </authorList>
    </citation>
    <scope>NUCLEOTIDE SEQUENCE [LARGE SCALE GENOMIC DNA]</scope>
    <source>
        <strain evidence="5 6">DCY80</strain>
    </source>
</reference>
<dbReference type="InterPro" id="IPR000335">
    <property type="entry name" value="Bleomycin-R"/>
</dbReference>
<keyword evidence="3" id="KW-0046">Antibiotic resistance</keyword>
<dbReference type="KEGG" id="bgg:CFK41_02140"/>
<evidence type="ECO:0000313" key="6">
    <source>
        <dbReference type="Proteomes" id="UP000217889"/>
    </source>
</evidence>
<dbReference type="Pfam" id="PF00903">
    <property type="entry name" value="Glyoxalase"/>
    <property type="match status" value="1"/>
</dbReference>
<accession>A0A291H1X1</accession>
<dbReference type="OrthoDB" id="284897at2"/>
<dbReference type="InterPro" id="IPR037523">
    <property type="entry name" value="VOC_core"/>
</dbReference>
<keyword evidence="6" id="KW-1185">Reference proteome</keyword>
<gene>
    <name evidence="5" type="ORF">CFK41_02140</name>
</gene>
<evidence type="ECO:0000256" key="2">
    <source>
        <dbReference type="ARBA" id="ARBA00021572"/>
    </source>
</evidence>
<protein>
    <recommendedName>
        <fullName evidence="2">Bleomycin resistance protein</fullName>
    </recommendedName>
</protein>
<dbReference type="Proteomes" id="UP000217889">
    <property type="component" value="Chromosome"/>
</dbReference>
<proteinExistence type="inferred from homology"/>
<feature type="domain" description="VOC" evidence="4">
    <location>
        <begin position="13"/>
        <end position="143"/>
    </location>
</feature>
<evidence type="ECO:0000256" key="1">
    <source>
        <dbReference type="ARBA" id="ARBA00011051"/>
    </source>
</evidence>
<evidence type="ECO:0000256" key="3">
    <source>
        <dbReference type="ARBA" id="ARBA00023251"/>
    </source>
</evidence>
<dbReference type="EMBL" id="CP023564">
    <property type="protein sequence ID" value="ATG56435.1"/>
    <property type="molecule type" value="Genomic_DNA"/>
</dbReference>
<dbReference type="AlphaFoldDB" id="A0A291H1X1"/>
<dbReference type="InterPro" id="IPR004360">
    <property type="entry name" value="Glyas_Fos-R_dOase_dom"/>
</dbReference>
<evidence type="ECO:0000313" key="5">
    <source>
        <dbReference type="EMBL" id="ATG56435.1"/>
    </source>
</evidence>
<sequence>MSHDGAGRPCSPDPDLVPELLVEDLARSLSFWRGNCGFAIRYDRPEEGFAYLVRESAQVMLEERGRGRNWVTGPLEPPYGRGLNLQISVRDLEPLLVALREASVPLFMEPETRWYRVDEHQEVGVRQALVQDPDGYLLRFQQSLGSRRLDAGT</sequence>
<dbReference type="Gene3D" id="3.10.180.10">
    <property type="entry name" value="2,3-Dihydroxybiphenyl 1,2-Dioxygenase, domain 1"/>
    <property type="match status" value="1"/>
</dbReference>
<name>A0A291H1X1_9MICO</name>
<comment type="similarity">
    <text evidence="1">Belongs to the bleomycin resistance protein family.</text>
</comment>
<dbReference type="CDD" id="cd08349">
    <property type="entry name" value="BLMA_like"/>
    <property type="match status" value="1"/>
</dbReference>
<dbReference type="GO" id="GO:0046677">
    <property type="term" value="P:response to antibiotic"/>
    <property type="evidence" value="ECO:0007669"/>
    <property type="project" value="UniProtKB-KW"/>
</dbReference>
<dbReference type="InterPro" id="IPR029068">
    <property type="entry name" value="Glyas_Bleomycin-R_OHBP_Dase"/>
</dbReference>
<organism evidence="5 6">
    <name type="scientific">Brachybacterium ginsengisoli</name>
    <dbReference type="NCBI Taxonomy" id="1331682"/>
    <lineage>
        <taxon>Bacteria</taxon>
        <taxon>Bacillati</taxon>
        <taxon>Actinomycetota</taxon>
        <taxon>Actinomycetes</taxon>
        <taxon>Micrococcales</taxon>
        <taxon>Dermabacteraceae</taxon>
        <taxon>Brachybacterium</taxon>
    </lineage>
</organism>
<evidence type="ECO:0000259" key="4">
    <source>
        <dbReference type="PROSITE" id="PS51819"/>
    </source>
</evidence>
<dbReference type="SUPFAM" id="SSF54593">
    <property type="entry name" value="Glyoxalase/Bleomycin resistance protein/Dihydroxybiphenyl dioxygenase"/>
    <property type="match status" value="1"/>
</dbReference>